<gene>
    <name evidence="2" type="primary">mobB</name>
    <name evidence="2" type="ORF">DENOEST_0984</name>
</gene>
<organism evidence="2 3">
    <name type="scientific">Denitratisoma oestradiolicum</name>
    <dbReference type="NCBI Taxonomy" id="311182"/>
    <lineage>
        <taxon>Bacteria</taxon>
        <taxon>Pseudomonadati</taxon>
        <taxon>Pseudomonadota</taxon>
        <taxon>Betaproteobacteria</taxon>
        <taxon>Nitrosomonadales</taxon>
        <taxon>Sterolibacteriaceae</taxon>
        <taxon>Denitratisoma</taxon>
    </lineage>
</organism>
<accession>A0A6S6XZ28</accession>
<dbReference type="InterPro" id="IPR004435">
    <property type="entry name" value="MobB_dom"/>
</dbReference>
<protein>
    <submittedName>
        <fullName evidence="2">Molybdopterin-guanine dinucleotide biosynthesis adapter protein</fullName>
    </submittedName>
</protein>
<evidence type="ECO:0000259" key="1">
    <source>
        <dbReference type="Pfam" id="PF03205"/>
    </source>
</evidence>
<reference evidence="2 3" key="1">
    <citation type="submission" date="2020-03" db="EMBL/GenBank/DDBJ databases">
        <authorList>
            <consortium name="Genoscope - CEA"/>
            <person name="William W."/>
        </authorList>
    </citation>
    <scope>NUCLEOTIDE SEQUENCE [LARGE SCALE GENOMIC DNA]</scope>
    <source>
        <strain evidence="3">DSM 16959</strain>
    </source>
</reference>
<dbReference type="PANTHER" id="PTHR40072:SF1">
    <property type="entry name" value="MOLYBDOPTERIN-GUANINE DINUCLEOTIDE BIOSYNTHESIS ADAPTER PROTEIN"/>
    <property type="match status" value="1"/>
</dbReference>
<feature type="domain" description="Molybdopterin-guanine dinucleotide biosynthesis protein B (MobB)" evidence="1">
    <location>
        <begin position="3"/>
        <end position="135"/>
    </location>
</feature>
<dbReference type="KEGG" id="doe:DENOEST_0984"/>
<dbReference type="InterPro" id="IPR052539">
    <property type="entry name" value="MGD_biosynthesis_adapter"/>
</dbReference>
<proteinExistence type="predicted"/>
<dbReference type="PANTHER" id="PTHR40072">
    <property type="entry name" value="MOLYBDOPTERIN-GUANINE DINUCLEOTIDE BIOSYNTHESIS ADAPTER PROTEIN-RELATED"/>
    <property type="match status" value="1"/>
</dbReference>
<dbReference type="Gene3D" id="3.40.50.300">
    <property type="entry name" value="P-loop containing nucleotide triphosphate hydrolases"/>
    <property type="match status" value="1"/>
</dbReference>
<dbReference type="NCBIfam" id="TIGR00176">
    <property type="entry name" value="mobB"/>
    <property type="match status" value="1"/>
</dbReference>
<evidence type="ECO:0000313" key="2">
    <source>
        <dbReference type="EMBL" id="CAB1368149.1"/>
    </source>
</evidence>
<sequence length="164" mass="18150">MKVFGICGYSGSGKTTLLEAMIALLTARGLKVSLIKHAHHGFDIDKPGKDSWRHREAGAGEIALITDKRWVLMHEARNEEPPQLVDILERLSPCDLVLLEGFKRAVHPKIEVHRPSLGKPPVWPEDCDIVAVASDQAIDCALPRLDLNDPEQVADFVLKHVGLK</sequence>
<keyword evidence="3" id="KW-1185">Reference proteome</keyword>
<dbReference type="RefSeq" id="WP_145771739.1">
    <property type="nucleotide sequence ID" value="NZ_LR778301.1"/>
</dbReference>
<dbReference type="Proteomes" id="UP000515733">
    <property type="component" value="Chromosome"/>
</dbReference>
<dbReference type="GO" id="GO:0006777">
    <property type="term" value="P:Mo-molybdopterin cofactor biosynthetic process"/>
    <property type="evidence" value="ECO:0007669"/>
    <property type="project" value="InterPro"/>
</dbReference>
<dbReference type="SUPFAM" id="SSF52540">
    <property type="entry name" value="P-loop containing nucleoside triphosphate hydrolases"/>
    <property type="match status" value="1"/>
</dbReference>
<dbReference type="Pfam" id="PF03205">
    <property type="entry name" value="MobB"/>
    <property type="match status" value="1"/>
</dbReference>
<dbReference type="InterPro" id="IPR027417">
    <property type="entry name" value="P-loop_NTPase"/>
</dbReference>
<dbReference type="GO" id="GO:0005525">
    <property type="term" value="F:GTP binding"/>
    <property type="evidence" value="ECO:0007669"/>
    <property type="project" value="InterPro"/>
</dbReference>
<dbReference type="AlphaFoldDB" id="A0A6S6XZ28"/>
<dbReference type="CDD" id="cd03116">
    <property type="entry name" value="MobB"/>
    <property type="match status" value="1"/>
</dbReference>
<name>A0A6S6XZ28_9PROT</name>
<evidence type="ECO:0000313" key="3">
    <source>
        <dbReference type="Proteomes" id="UP000515733"/>
    </source>
</evidence>
<dbReference type="EMBL" id="LR778301">
    <property type="protein sequence ID" value="CAB1368149.1"/>
    <property type="molecule type" value="Genomic_DNA"/>
</dbReference>
<dbReference type="OrthoDB" id="9804758at2"/>